<comment type="caution">
    <text evidence="1">The sequence shown here is derived from an EMBL/GenBank/DDBJ whole genome shotgun (WGS) entry which is preliminary data.</text>
</comment>
<dbReference type="PANTHER" id="PTHR34574">
    <property type="entry name" value="CALCIUM-BINDING EF-HAND FAMILY PROTEIN-RELATED"/>
    <property type="match status" value="1"/>
</dbReference>
<sequence>MVAAADTQTMKDYSSKEDEEEFMMLKKKAGGGTDVDQHVLKEVSRTVSLDAVRQLGVALDDNIGYLNGRVDFPILILRMDGEDLLDFIKDPSYESEMMTIFSSIGIHEKLYVKDYFMEAVKQLTVEHGMPPSSDAFVMNSIIQPSLKAYFKNVSGDSRGCVPDDDTTTFLLEEFEKFGHILVQHLKEEPIIVAHTQITFDASKIKKLLSAKSNLLEKALDMAVIETQKDPNSVLPCKEILLAVFDHLGPLTGLPPYGAIHQIDKSVDEILMKMKAEEDEEKMKVMENEDKVKYLKMLMRVLLEHIMLELEANKPISVSSNSVIHT</sequence>
<dbReference type="PANTHER" id="PTHR34574:SF13">
    <property type="entry name" value="EF-HAND DOMAIN-CONTAINING PROTEIN"/>
    <property type="match status" value="1"/>
</dbReference>
<protein>
    <submittedName>
        <fullName evidence="1">Uncharacterized protein</fullName>
    </submittedName>
</protein>
<organism evidence="1 2">
    <name type="scientific">Papaver atlanticum</name>
    <dbReference type="NCBI Taxonomy" id="357466"/>
    <lineage>
        <taxon>Eukaryota</taxon>
        <taxon>Viridiplantae</taxon>
        <taxon>Streptophyta</taxon>
        <taxon>Embryophyta</taxon>
        <taxon>Tracheophyta</taxon>
        <taxon>Spermatophyta</taxon>
        <taxon>Magnoliopsida</taxon>
        <taxon>Ranunculales</taxon>
        <taxon>Papaveraceae</taxon>
        <taxon>Papaveroideae</taxon>
        <taxon>Papaver</taxon>
    </lineage>
</organism>
<proteinExistence type="predicted"/>
<evidence type="ECO:0000313" key="2">
    <source>
        <dbReference type="Proteomes" id="UP001202328"/>
    </source>
</evidence>
<dbReference type="Proteomes" id="UP001202328">
    <property type="component" value="Unassembled WGS sequence"/>
</dbReference>
<keyword evidence="2" id="KW-1185">Reference proteome</keyword>
<dbReference type="AlphaFoldDB" id="A0AAD4X7R6"/>
<dbReference type="EMBL" id="JAJJMB010014260">
    <property type="protein sequence ID" value="KAI3861458.1"/>
    <property type="molecule type" value="Genomic_DNA"/>
</dbReference>
<reference evidence="1" key="1">
    <citation type="submission" date="2022-04" db="EMBL/GenBank/DDBJ databases">
        <title>A functionally conserved STORR gene fusion in Papaver species that diverged 16.8 million years ago.</title>
        <authorList>
            <person name="Catania T."/>
        </authorList>
    </citation>
    <scope>NUCLEOTIDE SEQUENCE</scope>
    <source>
        <strain evidence="1">S-188037</strain>
    </source>
</reference>
<accession>A0AAD4X7R6</accession>
<evidence type="ECO:0000313" key="1">
    <source>
        <dbReference type="EMBL" id="KAI3861458.1"/>
    </source>
</evidence>
<gene>
    <name evidence="1" type="ORF">MKW98_000410</name>
</gene>
<name>A0AAD4X7R6_9MAGN</name>